<comment type="subcellular location">
    <subcellularLocation>
        <location evidence="1">Membrane</location>
        <topology evidence="1">Multi-pass membrane protein</topology>
    </subcellularLocation>
</comment>
<gene>
    <name evidence="9" type="ORF">I303_02839</name>
    <name evidence="10" type="ORF">I303_102825</name>
</gene>
<feature type="domain" description="Endoplasmic reticulum vesicle transporter N-terminal" evidence="8">
    <location>
        <begin position="11"/>
        <end position="99"/>
    </location>
</feature>
<proteinExistence type="inferred from homology"/>
<dbReference type="GeneID" id="28966538"/>
<sequence>MGRNGLFGNFQGLDAFGKTMEDVKIRTRTGALLTFLSFSIILTSIMLEFIDYRRIHLEPSIIVDRSRGEKLVIEFDVTFPKVPCYLLSLDVMDISGEHQTELEHHISKTRLDKNGRALETVAGGQLKGEAERQNLKKDPSYCGSCYGASPPENGCCNSCEEVRQAYARKGWSFNDPSGIEQCVEEGWEDKIREQNTEGCQIGGRVRVNKVIGNLHFSPGRSFQNNMVQMMDLVPYLRDNNHHDFGHVIHKFRFGADLNAAEEAVVLPKEAKWRNSLNMRDPLQEVAAHTEESQYMFQYFLKVVSTNFVALSGEEIPSHQYSVTQYERDLRMGNSPGKDAHGHMTSHGVAGVPGVFINYEISPMKVIHTETRQSFAHFLTSTCAIIGGVLTVASLVDGFIFSSSKRLKGINDDGFGAPGGKMDPFGTGMLHRRNAFCFVVTQSPAVACKL</sequence>
<dbReference type="PANTHER" id="PTHR10984:SF25">
    <property type="entry name" value="ENDOPLASMIC RETICULUM-GOLGI INTERMEDIATE COMPARTMENT PROTEIN 3"/>
    <property type="match status" value="1"/>
</dbReference>
<keyword evidence="3 6" id="KW-0812">Transmembrane</keyword>
<dbReference type="VEuPathDB" id="FungiDB:I303_02839"/>
<dbReference type="Proteomes" id="UP000078595">
    <property type="component" value="Chromosome 3"/>
</dbReference>
<keyword evidence="4 6" id="KW-1133">Transmembrane helix</keyword>
<evidence type="ECO:0000256" key="1">
    <source>
        <dbReference type="ARBA" id="ARBA00004141"/>
    </source>
</evidence>
<dbReference type="AlphaFoldDB" id="A0A1A6A9U2"/>
<evidence type="ECO:0000259" key="8">
    <source>
        <dbReference type="Pfam" id="PF13850"/>
    </source>
</evidence>
<evidence type="ECO:0000313" key="10">
    <source>
        <dbReference type="EMBL" id="WWC60258.1"/>
    </source>
</evidence>
<reference evidence="9" key="1">
    <citation type="submission" date="2013-07" db="EMBL/GenBank/DDBJ databases">
        <title>The Genome Sequence of Cryptococcus dejecticola CBS10117.</title>
        <authorList>
            <consortium name="The Broad Institute Genome Sequencing Platform"/>
            <person name="Cuomo C."/>
            <person name="Litvintseva A."/>
            <person name="Chen Y."/>
            <person name="Heitman J."/>
            <person name="Sun S."/>
            <person name="Springer D."/>
            <person name="Dromer F."/>
            <person name="Young S.K."/>
            <person name="Zeng Q."/>
            <person name="Gargeya S."/>
            <person name="Fitzgerald M."/>
            <person name="Abouelleil A."/>
            <person name="Alvarado L."/>
            <person name="Berlin A.M."/>
            <person name="Chapman S.B."/>
            <person name="Dewar J."/>
            <person name="Goldberg J."/>
            <person name="Griggs A."/>
            <person name="Gujja S."/>
            <person name="Hansen M."/>
            <person name="Howarth C."/>
            <person name="Imamovic A."/>
            <person name="Larimer J."/>
            <person name="McCowan C."/>
            <person name="Murphy C."/>
            <person name="Pearson M."/>
            <person name="Priest M."/>
            <person name="Roberts A."/>
            <person name="Saif S."/>
            <person name="Shea T."/>
            <person name="Sykes S."/>
            <person name="Wortman J."/>
            <person name="Nusbaum C."/>
            <person name="Birren B."/>
        </authorList>
    </citation>
    <scope>NUCLEOTIDE SEQUENCE [LARGE SCALE GENOMIC DNA]</scope>
    <source>
        <strain evidence="9">CBS 10117</strain>
    </source>
</reference>
<dbReference type="EMBL" id="KI894029">
    <property type="protein sequence ID" value="OBR86823.1"/>
    <property type="molecule type" value="Genomic_DNA"/>
</dbReference>
<comment type="similarity">
    <text evidence="2">Belongs to the ERGIC family.</text>
</comment>
<feature type="domain" description="Endoplasmic reticulum vesicle transporter C-terminal" evidence="7">
    <location>
        <begin position="145"/>
        <end position="396"/>
    </location>
</feature>
<dbReference type="PANTHER" id="PTHR10984">
    <property type="entry name" value="ENDOPLASMIC RETICULUM-GOLGI INTERMEDIATE COMPARTMENT PROTEIN"/>
    <property type="match status" value="1"/>
</dbReference>
<dbReference type="Pfam" id="PF07970">
    <property type="entry name" value="COPIIcoated_ERV"/>
    <property type="match status" value="1"/>
</dbReference>
<feature type="transmembrane region" description="Helical" evidence="6">
    <location>
        <begin position="374"/>
        <end position="400"/>
    </location>
</feature>
<accession>A0A1A6A9U2</accession>
<evidence type="ECO:0000259" key="7">
    <source>
        <dbReference type="Pfam" id="PF07970"/>
    </source>
</evidence>
<feature type="transmembrane region" description="Helical" evidence="6">
    <location>
        <begin position="30"/>
        <end position="50"/>
    </location>
</feature>
<protein>
    <submittedName>
        <fullName evidence="9">COPII-coated vesicle component Erv46</fullName>
    </submittedName>
</protein>
<dbReference type="GO" id="GO:0006888">
    <property type="term" value="P:endoplasmic reticulum to Golgi vesicle-mediated transport"/>
    <property type="evidence" value="ECO:0007669"/>
    <property type="project" value="TreeGrafter"/>
</dbReference>
<dbReference type="InterPro" id="IPR045888">
    <property type="entry name" value="Erv"/>
</dbReference>
<dbReference type="EMBL" id="CP144532">
    <property type="protein sequence ID" value="WWC60258.1"/>
    <property type="molecule type" value="Genomic_DNA"/>
</dbReference>
<dbReference type="InterPro" id="IPR012936">
    <property type="entry name" value="Erv_C"/>
</dbReference>
<dbReference type="GO" id="GO:0030134">
    <property type="term" value="C:COPII-coated ER to Golgi transport vesicle"/>
    <property type="evidence" value="ECO:0007669"/>
    <property type="project" value="TreeGrafter"/>
</dbReference>
<evidence type="ECO:0000256" key="3">
    <source>
        <dbReference type="ARBA" id="ARBA00022692"/>
    </source>
</evidence>
<organism evidence="9">
    <name type="scientific">Kwoniella dejecticola CBS 10117</name>
    <dbReference type="NCBI Taxonomy" id="1296121"/>
    <lineage>
        <taxon>Eukaryota</taxon>
        <taxon>Fungi</taxon>
        <taxon>Dikarya</taxon>
        <taxon>Basidiomycota</taxon>
        <taxon>Agaricomycotina</taxon>
        <taxon>Tremellomycetes</taxon>
        <taxon>Tremellales</taxon>
        <taxon>Cryptococcaceae</taxon>
        <taxon>Kwoniella</taxon>
    </lineage>
</organism>
<evidence type="ECO:0000313" key="11">
    <source>
        <dbReference type="Proteomes" id="UP000078595"/>
    </source>
</evidence>
<dbReference type="OrthoDB" id="10266265at2759"/>
<dbReference type="GO" id="GO:0005789">
    <property type="term" value="C:endoplasmic reticulum membrane"/>
    <property type="evidence" value="ECO:0007669"/>
    <property type="project" value="TreeGrafter"/>
</dbReference>
<keyword evidence="11" id="KW-1185">Reference proteome</keyword>
<keyword evidence="5 6" id="KW-0472">Membrane</keyword>
<evidence type="ECO:0000256" key="5">
    <source>
        <dbReference type="ARBA" id="ARBA00023136"/>
    </source>
</evidence>
<reference evidence="10" key="3">
    <citation type="submission" date="2024-02" db="EMBL/GenBank/DDBJ databases">
        <title>Comparative genomics of Cryptococcus and Kwoniella reveals pathogenesis evolution and contrasting modes of karyotype evolution via chromosome fusion or intercentromeric recombination.</title>
        <authorList>
            <person name="Coelho M.A."/>
            <person name="David-Palma M."/>
            <person name="Shea T."/>
            <person name="Bowers K."/>
            <person name="McGinley-Smith S."/>
            <person name="Mohammad A.W."/>
            <person name="Gnirke A."/>
            <person name="Yurkov A.M."/>
            <person name="Nowrousian M."/>
            <person name="Sun S."/>
            <person name="Cuomo C.A."/>
            <person name="Heitman J."/>
        </authorList>
    </citation>
    <scope>NUCLEOTIDE SEQUENCE</scope>
    <source>
        <strain evidence="10">CBS 10117</strain>
    </source>
</reference>
<reference evidence="10" key="2">
    <citation type="submission" date="2013-07" db="EMBL/GenBank/DDBJ databases">
        <authorList>
            <consortium name="The Broad Institute Genome Sequencing Platform"/>
            <person name="Cuomo C."/>
            <person name="Litvintseva A."/>
            <person name="Chen Y."/>
            <person name="Heitman J."/>
            <person name="Sun S."/>
            <person name="Springer D."/>
            <person name="Dromer F."/>
            <person name="Young S.K."/>
            <person name="Zeng Q."/>
            <person name="Gargeya S."/>
            <person name="Fitzgerald M."/>
            <person name="Abouelleil A."/>
            <person name="Alvarado L."/>
            <person name="Berlin A.M."/>
            <person name="Chapman S.B."/>
            <person name="Dewar J."/>
            <person name="Goldberg J."/>
            <person name="Griggs A."/>
            <person name="Gujja S."/>
            <person name="Hansen M."/>
            <person name="Howarth C."/>
            <person name="Imamovic A."/>
            <person name="Larimer J."/>
            <person name="McCowan C."/>
            <person name="Murphy C."/>
            <person name="Pearson M."/>
            <person name="Priest M."/>
            <person name="Roberts A."/>
            <person name="Saif S."/>
            <person name="Shea T."/>
            <person name="Sykes S."/>
            <person name="Wortman J."/>
            <person name="Nusbaum C."/>
            <person name="Birren B."/>
        </authorList>
    </citation>
    <scope>NUCLEOTIDE SEQUENCE</scope>
    <source>
        <strain evidence="10">CBS 10117</strain>
    </source>
</reference>
<dbReference type="KEGG" id="kdj:28966538"/>
<dbReference type="RefSeq" id="XP_018264665.1">
    <property type="nucleotide sequence ID" value="XM_018406171.1"/>
</dbReference>
<evidence type="ECO:0000313" key="9">
    <source>
        <dbReference type="EMBL" id="OBR86823.1"/>
    </source>
</evidence>
<evidence type="ECO:0000256" key="2">
    <source>
        <dbReference type="ARBA" id="ARBA00005648"/>
    </source>
</evidence>
<dbReference type="GO" id="GO:0000139">
    <property type="term" value="C:Golgi membrane"/>
    <property type="evidence" value="ECO:0007669"/>
    <property type="project" value="TreeGrafter"/>
</dbReference>
<dbReference type="InterPro" id="IPR039542">
    <property type="entry name" value="Erv_N"/>
</dbReference>
<evidence type="ECO:0000256" key="6">
    <source>
        <dbReference type="SAM" id="Phobius"/>
    </source>
</evidence>
<name>A0A1A6A9U2_9TREE</name>
<evidence type="ECO:0000256" key="4">
    <source>
        <dbReference type="ARBA" id="ARBA00022989"/>
    </source>
</evidence>
<dbReference type="STRING" id="1296121.A0A1A6A9U2"/>
<dbReference type="GO" id="GO:0006890">
    <property type="term" value="P:retrograde vesicle-mediated transport, Golgi to endoplasmic reticulum"/>
    <property type="evidence" value="ECO:0007669"/>
    <property type="project" value="TreeGrafter"/>
</dbReference>
<dbReference type="Pfam" id="PF13850">
    <property type="entry name" value="ERGIC_N"/>
    <property type="match status" value="1"/>
</dbReference>